<dbReference type="EMBL" id="BMJD01000033">
    <property type="protein sequence ID" value="GGB53241.1"/>
    <property type="molecule type" value="Genomic_DNA"/>
</dbReference>
<keyword evidence="3" id="KW-0479">Metal-binding</keyword>
<keyword evidence="1" id="KW-0732">Signal</keyword>
<reference evidence="4" key="1">
    <citation type="journal article" date="2014" name="Int. J. Syst. Evol. Microbiol.">
        <title>Complete genome sequence of Corynebacterium casei LMG S-19264T (=DSM 44701T), isolated from a smear-ripened cheese.</title>
        <authorList>
            <consortium name="US DOE Joint Genome Institute (JGI-PGF)"/>
            <person name="Walter F."/>
            <person name="Albersmeier A."/>
            <person name="Kalinowski J."/>
            <person name="Ruckert C."/>
        </authorList>
    </citation>
    <scope>NUCLEOTIDE SEQUENCE</scope>
    <source>
        <strain evidence="4">CGMCC 1.15454</strain>
    </source>
</reference>
<dbReference type="Proteomes" id="UP000621492">
    <property type="component" value="Unassembled WGS sequence"/>
</dbReference>
<dbReference type="Gene3D" id="3.40.190.170">
    <property type="entry name" value="Bacterial extracellular solute-binding protein, family 7"/>
    <property type="match status" value="1"/>
</dbReference>
<dbReference type="InterPro" id="IPR038404">
    <property type="entry name" value="TRAP_DctP_sf"/>
</dbReference>
<evidence type="ECO:0000313" key="4">
    <source>
        <dbReference type="EMBL" id="GGB53241.1"/>
    </source>
</evidence>
<keyword evidence="5" id="KW-1185">Reference proteome</keyword>
<dbReference type="PROSITE" id="PS51257">
    <property type="entry name" value="PROKAR_LIPOPROTEIN"/>
    <property type="match status" value="1"/>
</dbReference>
<dbReference type="InterPro" id="IPR026289">
    <property type="entry name" value="SBP_TakP-like"/>
</dbReference>
<dbReference type="NCBIfam" id="NF037995">
    <property type="entry name" value="TRAP_S1"/>
    <property type="match status" value="1"/>
</dbReference>
<dbReference type="PANTHER" id="PTHR33376:SF5">
    <property type="entry name" value="EXTRACYTOPLASMIC SOLUTE RECEPTOR PROTEIN"/>
    <property type="match status" value="1"/>
</dbReference>
<dbReference type="GO" id="GO:0055085">
    <property type="term" value="P:transmembrane transport"/>
    <property type="evidence" value="ECO:0007669"/>
    <property type="project" value="InterPro"/>
</dbReference>
<name>A0A9W5U0A3_9BACI</name>
<feature type="binding site" evidence="3">
    <location>
        <position position="224"/>
    </location>
    <ligand>
        <name>Na(+)</name>
        <dbReference type="ChEBI" id="CHEBI:29101"/>
    </ligand>
</feature>
<feature type="binding site" evidence="2">
    <location>
        <position position="185"/>
    </location>
    <ligand>
        <name>substrate</name>
    </ligand>
</feature>
<dbReference type="PIRSF" id="PIRSF039026">
    <property type="entry name" value="SiaP"/>
    <property type="match status" value="1"/>
</dbReference>
<feature type="binding site" evidence="3">
    <location>
        <position position="249"/>
    </location>
    <ligand>
        <name>substrate</name>
    </ligand>
</feature>
<feature type="binding site" evidence="3">
    <location>
        <position position="223"/>
    </location>
    <ligand>
        <name>substrate</name>
    </ligand>
</feature>
<sequence length="372" mass="41303">MKRRSFFITTITLVVLLLLSGCLSEQTSSKESGNEEGSETFNWKMSSTYTSGSIQFDRDERFVELVNELSGGRLNITLHQAGELTKAGQLMDTVSDGTIEIGGDWPGTWAGKNPAFSLLGTSAAGFSAFDYGMWIQSAEGQKMYNEIYGQFGLVYFPYNLIGTESGIRSNEPIDSIEDLEGLNIRFVGTVQSRLMQEFGGNPVNIPSGELYQGMQRGVIDAFEFSGPAGDKAMNLDEVAKYVATPSWHQTASVTGVMINKEAWESLPKDLQKVVKVAAKTTMLETTFDEMYKDATVTNEMVESGDITVTEFSEKDVQKIIEVTKQIQNDVAKENLNFAKVLESQKKFMETYERYREIQGDWGFGSNAETLLD</sequence>
<dbReference type="Gene3D" id="3.40.190.10">
    <property type="entry name" value="Periplasmic binding protein-like II"/>
    <property type="match status" value="1"/>
</dbReference>
<evidence type="ECO:0000256" key="2">
    <source>
        <dbReference type="PIRSR" id="PIRSR039026-1"/>
    </source>
</evidence>
<dbReference type="RefSeq" id="WP_188725540.1">
    <property type="nucleotide sequence ID" value="NZ_BMJD01000033.1"/>
</dbReference>
<dbReference type="GO" id="GO:0046872">
    <property type="term" value="F:metal ion binding"/>
    <property type="evidence" value="ECO:0007669"/>
    <property type="project" value="UniProtKB-KW"/>
</dbReference>
<evidence type="ECO:0000256" key="3">
    <source>
        <dbReference type="PIRSR" id="PIRSR039026-2"/>
    </source>
</evidence>
<feature type="binding site" evidence="2">
    <location>
        <position position="164"/>
    </location>
    <ligand>
        <name>substrate</name>
    </ligand>
</feature>
<organism evidence="4 5">
    <name type="scientific">Lentibacillus populi</name>
    <dbReference type="NCBI Taxonomy" id="1827502"/>
    <lineage>
        <taxon>Bacteria</taxon>
        <taxon>Bacillati</taxon>
        <taxon>Bacillota</taxon>
        <taxon>Bacilli</taxon>
        <taxon>Bacillales</taxon>
        <taxon>Bacillaceae</taxon>
        <taxon>Lentibacillus</taxon>
    </lineage>
</organism>
<gene>
    <name evidence="4" type="ORF">GCM10011409_33520</name>
</gene>
<dbReference type="GO" id="GO:0031317">
    <property type="term" value="C:tripartite ATP-independent periplasmic transporter complex"/>
    <property type="evidence" value="ECO:0007669"/>
    <property type="project" value="InterPro"/>
</dbReference>
<protein>
    <submittedName>
        <fullName evidence="4">ABC transporter substrate-binding protein</fullName>
    </submittedName>
</protein>
<evidence type="ECO:0000313" key="5">
    <source>
        <dbReference type="Proteomes" id="UP000621492"/>
    </source>
</evidence>
<proteinExistence type="predicted"/>
<reference evidence="4" key="2">
    <citation type="submission" date="2020-09" db="EMBL/GenBank/DDBJ databases">
        <authorList>
            <person name="Sun Q."/>
            <person name="Zhou Y."/>
        </authorList>
    </citation>
    <scope>NUCLEOTIDE SEQUENCE</scope>
    <source>
        <strain evidence="4">CGMCC 1.15454</strain>
    </source>
</reference>
<dbReference type="InterPro" id="IPR018389">
    <property type="entry name" value="DctP_fam"/>
</dbReference>
<dbReference type="Pfam" id="PF03480">
    <property type="entry name" value="DctP"/>
    <property type="match status" value="1"/>
</dbReference>
<dbReference type="PANTHER" id="PTHR33376">
    <property type="match status" value="1"/>
</dbReference>
<comment type="caution">
    <text evidence="4">The sequence shown here is derived from an EMBL/GenBank/DDBJ whole genome shotgun (WGS) entry which is preliminary data.</text>
</comment>
<accession>A0A9W5U0A3</accession>
<dbReference type="AlphaFoldDB" id="A0A9W5U0A3"/>
<evidence type="ECO:0000256" key="1">
    <source>
        <dbReference type="ARBA" id="ARBA00022729"/>
    </source>
</evidence>